<feature type="transmembrane region" description="Helical" evidence="7">
    <location>
        <begin position="232"/>
        <end position="250"/>
    </location>
</feature>
<dbReference type="PANTHER" id="PTHR40074">
    <property type="entry name" value="O-ACETYLTRANSFERASE WECH"/>
    <property type="match status" value="1"/>
</dbReference>
<feature type="transmembrane region" description="Helical" evidence="7">
    <location>
        <begin position="165"/>
        <end position="182"/>
    </location>
</feature>
<gene>
    <name evidence="9" type="ORF">ACFP3T_14160</name>
</gene>
<evidence type="ECO:0000256" key="1">
    <source>
        <dbReference type="ARBA" id="ARBA00004651"/>
    </source>
</evidence>
<sequence>MTLIQPTKTPTADVGDFMKVAACTAVMLQTVLAFGLTTHPSLPVQRGIGFTYNLVKFTAPVFIFGIFYTTNRQTYPSQLTAYPHYLRQQWSALFFPTIGWTLVYLFAMPNLQQHQPYHDALSFSWQLINGNAAPHLWYNTMMLQFIILMPLFWYLFRRLTQPRRLWLTLSQVTLGYLAWLTWYDIAVWQGPQSQTWYLLDRVFISFLPYAILGGLAWQYRSSVTAWLQRWRWWLAGAYLLSLISINWEFAQFGTPVKLSNAPYYQPLMTIYALLVIGLIAWLATHQLQRQAASLPLIHWLATYAYRAYLANVFWLQVFWTWMAPTFSQRPIWLISLTYLLTWLASFATAFGLHWGWSMLKQPLENSHKQ</sequence>
<feature type="transmembrane region" description="Helical" evidence="7">
    <location>
        <begin position="296"/>
        <end position="319"/>
    </location>
</feature>
<keyword evidence="6 7" id="KW-0472">Membrane</keyword>
<dbReference type="GO" id="GO:0016746">
    <property type="term" value="F:acyltransferase activity"/>
    <property type="evidence" value="ECO:0007669"/>
    <property type="project" value="UniProtKB-KW"/>
</dbReference>
<keyword evidence="9" id="KW-0808">Transferase</keyword>
<feature type="transmembrane region" description="Helical" evidence="7">
    <location>
        <begin position="136"/>
        <end position="156"/>
    </location>
</feature>
<feature type="transmembrane region" description="Helical" evidence="7">
    <location>
        <begin position="50"/>
        <end position="69"/>
    </location>
</feature>
<comment type="similarity">
    <text evidence="2">Belongs to the acyltransferase 3 family.</text>
</comment>
<feature type="transmembrane region" description="Helical" evidence="7">
    <location>
        <begin position="262"/>
        <end position="284"/>
    </location>
</feature>
<dbReference type="InterPro" id="IPR002656">
    <property type="entry name" value="Acyl_transf_3_dom"/>
</dbReference>
<keyword evidence="3" id="KW-1003">Cell membrane</keyword>
<accession>A0ABW1R8C2</accession>
<comment type="caution">
    <text evidence="9">The sequence shown here is derived from an EMBL/GenBank/DDBJ whole genome shotgun (WGS) entry which is preliminary data.</text>
</comment>
<dbReference type="RefSeq" id="WP_379853081.1">
    <property type="nucleotide sequence ID" value="NZ_BJDK01000020.1"/>
</dbReference>
<dbReference type="Proteomes" id="UP001596253">
    <property type="component" value="Unassembled WGS sequence"/>
</dbReference>
<feature type="transmembrane region" description="Helical" evidence="7">
    <location>
        <begin position="202"/>
        <end position="220"/>
    </location>
</feature>
<name>A0ABW1R8C2_9LACO</name>
<feature type="domain" description="Acyltransferase 3" evidence="8">
    <location>
        <begin position="16"/>
        <end position="348"/>
    </location>
</feature>
<dbReference type="PANTHER" id="PTHR40074:SF2">
    <property type="entry name" value="O-ACETYLTRANSFERASE WECH"/>
    <property type="match status" value="1"/>
</dbReference>
<evidence type="ECO:0000256" key="7">
    <source>
        <dbReference type="SAM" id="Phobius"/>
    </source>
</evidence>
<keyword evidence="9" id="KW-0012">Acyltransferase</keyword>
<evidence type="ECO:0000256" key="5">
    <source>
        <dbReference type="ARBA" id="ARBA00022989"/>
    </source>
</evidence>
<feature type="transmembrane region" description="Helical" evidence="7">
    <location>
        <begin position="90"/>
        <end position="107"/>
    </location>
</feature>
<protein>
    <submittedName>
        <fullName evidence="9">Acyltransferase family protein</fullName>
    </submittedName>
</protein>
<evidence type="ECO:0000256" key="2">
    <source>
        <dbReference type="ARBA" id="ARBA00007400"/>
    </source>
</evidence>
<dbReference type="Pfam" id="PF01757">
    <property type="entry name" value="Acyl_transf_3"/>
    <property type="match status" value="1"/>
</dbReference>
<evidence type="ECO:0000256" key="4">
    <source>
        <dbReference type="ARBA" id="ARBA00022692"/>
    </source>
</evidence>
<keyword evidence="10" id="KW-1185">Reference proteome</keyword>
<dbReference type="EMBL" id="JBHSSD010000060">
    <property type="protein sequence ID" value="MFC6165810.1"/>
    <property type="molecule type" value="Genomic_DNA"/>
</dbReference>
<organism evidence="9 10">
    <name type="scientific">Lactiplantibacillus dongliensis</name>
    <dbReference type="NCBI Taxonomy" id="2559919"/>
    <lineage>
        <taxon>Bacteria</taxon>
        <taxon>Bacillati</taxon>
        <taxon>Bacillota</taxon>
        <taxon>Bacilli</taxon>
        <taxon>Lactobacillales</taxon>
        <taxon>Lactobacillaceae</taxon>
        <taxon>Lactiplantibacillus</taxon>
    </lineage>
</organism>
<evidence type="ECO:0000256" key="6">
    <source>
        <dbReference type="ARBA" id="ARBA00023136"/>
    </source>
</evidence>
<comment type="subcellular location">
    <subcellularLocation>
        <location evidence="1">Cell membrane</location>
        <topology evidence="1">Multi-pass membrane protein</topology>
    </subcellularLocation>
</comment>
<proteinExistence type="inferred from homology"/>
<reference evidence="10" key="1">
    <citation type="journal article" date="2019" name="Int. J. Syst. Evol. Microbiol.">
        <title>The Global Catalogue of Microorganisms (GCM) 10K type strain sequencing project: providing services to taxonomists for standard genome sequencing and annotation.</title>
        <authorList>
            <consortium name="The Broad Institute Genomics Platform"/>
            <consortium name="The Broad Institute Genome Sequencing Center for Infectious Disease"/>
            <person name="Wu L."/>
            <person name="Ma J."/>
        </authorList>
    </citation>
    <scope>NUCLEOTIDE SEQUENCE [LARGE SCALE GENOMIC DNA]</scope>
    <source>
        <strain evidence="10">CCM 8932</strain>
    </source>
</reference>
<evidence type="ECO:0000256" key="3">
    <source>
        <dbReference type="ARBA" id="ARBA00022475"/>
    </source>
</evidence>
<evidence type="ECO:0000313" key="10">
    <source>
        <dbReference type="Proteomes" id="UP001596253"/>
    </source>
</evidence>
<evidence type="ECO:0000313" key="9">
    <source>
        <dbReference type="EMBL" id="MFC6165810.1"/>
    </source>
</evidence>
<keyword evidence="4 7" id="KW-0812">Transmembrane</keyword>
<keyword evidence="5 7" id="KW-1133">Transmembrane helix</keyword>
<evidence type="ECO:0000259" key="8">
    <source>
        <dbReference type="Pfam" id="PF01757"/>
    </source>
</evidence>
<feature type="transmembrane region" description="Helical" evidence="7">
    <location>
        <begin position="20"/>
        <end position="38"/>
    </location>
</feature>
<feature type="transmembrane region" description="Helical" evidence="7">
    <location>
        <begin position="331"/>
        <end position="352"/>
    </location>
</feature>